<keyword evidence="4" id="KW-0645">Protease</keyword>
<dbReference type="Pfam" id="PF00089">
    <property type="entry name" value="Trypsin"/>
    <property type="match status" value="1"/>
</dbReference>
<evidence type="ECO:0000259" key="3">
    <source>
        <dbReference type="Pfam" id="PF00089"/>
    </source>
</evidence>
<reference evidence="5" key="2">
    <citation type="submission" date="2014-09" db="EMBL/GenBank/DDBJ databases">
        <authorList>
            <consortium name="NBRP consortium"/>
            <person name="Sawabe T."/>
            <person name="Meirelles P."/>
            <person name="Nakanishi M."/>
            <person name="Sayaka M."/>
            <person name="Hattori M."/>
            <person name="Ohkuma M."/>
        </authorList>
    </citation>
    <scope>NUCLEOTIDE SEQUENCE [LARGE SCALE GENOMIC DNA]</scope>
    <source>
        <strain evidence="5">JCM 19239</strain>
    </source>
</reference>
<dbReference type="Gene3D" id="2.40.10.10">
    <property type="entry name" value="Trypsin-like serine proteases"/>
    <property type="match status" value="1"/>
</dbReference>
<name>A0ABQ0JG35_9VIBR</name>
<evidence type="ECO:0000313" key="4">
    <source>
        <dbReference type="EMBL" id="GAL27731.1"/>
    </source>
</evidence>
<dbReference type="InterPro" id="IPR009003">
    <property type="entry name" value="Peptidase_S1_PA"/>
</dbReference>
<protein>
    <submittedName>
        <fullName evidence="4">Possible trypsin protease</fullName>
    </submittedName>
</protein>
<dbReference type="InterPro" id="IPR001254">
    <property type="entry name" value="Trypsin_dom"/>
</dbReference>
<sequence>MKKAFIPLLFTLVSANSFAIQDGTPINWNDKNDLVTFNCTGTIIAGKYVFTAAHCQEDQFIQFSDNTWQAAVSRTDHPEYANNSGYDVSFLYLENIAKTSSIHFFSNLANNNINDKDLLLMNGFGGTTSLNQAQFEIDGNYTYPGQSMLMKGLFIGKGTSTRGDSGAPYLNTSNEIFSLHKSGTPNYVIGTNLHYAKDFILDTINGWHYPTVANTTSGQVTIKVQSLHQSPVVDSAYTSGDAQIIGGTCQSAGPLNAFATCDYIIESQGGEGTLHLSGTESITINPQTNSGGNNGNESSGGGGSFGLASGLVLLGLGYRRRLKKG</sequence>
<feature type="chain" id="PRO_5045867321" evidence="2">
    <location>
        <begin position="20"/>
        <end position="325"/>
    </location>
</feature>
<dbReference type="PRINTS" id="PR00722">
    <property type="entry name" value="CHYMOTRYPSIN"/>
</dbReference>
<dbReference type="SUPFAM" id="SSF50494">
    <property type="entry name" value="Trypsin-like serine proteases"/>
    <property type="match status" value="1"/>
</dbReference>
<reference evidence="5" key="1">
    <citation type="submission" date="2014-09" db="EMBL/GenBank/DDBJ databases">
        <title>Vibrio variabilis JCM 19239. (C206) whole genome shotgun sequence.</title>
        <authorList>
            <person name="Sawabe T."/>
            <person name="Meirelles P."/>
            <person name="Nakanishi M."/>
            <person name="Sayaka M."/>
            <person name="Hattori M."/>
            <person name="Ohkuma M."/>
        </authorList>
    </citation>
    <scope>NUCLEOTIDE SEQUENCE [LARGE SCALE GENOMIC DNA]</scope>
    <source>
        <strain evidence="5">JCM 19239</strain>
    </source>
</reference>
<feature type="domain" description="Peptidase S1" evidence="3">
    <location>
        <begin position="37"/>
        <end position="181"/>
    </location>
</feature>
<feature type="compositionally biased region" description="Gly residues" evidence="1">
    <location>
        <begin position="292"/>
        <end position="301"/>
    </location>
</feature>
<keyword evidence="4" id="KW-0378">Hydrolase</keyword>
<dbReference type="InterPro" id="IPR001314">
    <property type="entry name" value="Peptidase_S1A"/>
</dbReference>
<keyword evidence="5" id="KW-1185">Reference proteome</keyword>
<dbReference type="Proteomes" id="UP000029223">
    <property type="component" value="Unassembled WGS sequence"/>
</dbReference>
<evidence type="ECO:0000256" key="1">
    <source>
        <dbReference type="SAM" id="MobiDB-lite"/>
    </source>
</evidence>
<dbReference type="GO" id="GO:0006508">
    <property type="term" value="P:proteolysis"/>
    <property type="evidence" value="ECO:0007669"/>
    <property type="project" value="UniProtKB-KW"/>
</dbReference>
<gene>
    <name evidence="4" type="ORF">JCM19239_1452</name>
</gene>
<dbReference type="EMBL" id="BBMS01000033">
    <property type="protein sequence ID" value="GAL27731.1"/>
    <property type="molecule type" value="Genomic_DNA"/>
</dbReference>
<feature type="signal peptide" evidence="2">
    <location>
        <begin position="1"/>
        <end position="19"/>
    </location>
</feature>
<organism evidence="4 5">
    <name type="scientific">Vibrio variabilis</name>
    <dbReference type="NCBI Taxonomy" id="990271"/>
    <lineage>
        <taxon>Bacteria</taxon>
        <taxon>Pseudomonadati</taxon>
        <taxon>Pseudomonadota</taxon>
        <taxon>Gammaproteobacteria</taxon>
        <taxon>Vibrionales</taxon>
        <taxon>Vibrionaceae</taxon>
        <taxon>Vibrio</taxon>
    </lineage>
</organism>
<proteinExistence type="predicted"/>
<evidence type="ECO:0000256" key="2">
    <source>
        <dbReference type="SAM" id="SignalP"/>
    </source>
</evidence>
<evidence type="ECO:0000313" key="5">
    <source>
        <dbReference type="Proteomes" id="UP000029223"/>
    </source>
</evidence>
<comment type="caution">
    <text evidence="4">The sequence shown here is derived from an EMBL/GenBank/DDBJ whole genome shotgun (WGS) entry which is preliminary data.</text>
</comment>
<keyword evidence="2" id="KW-0732">Signal</keyword>
<dbReference type="GO" id="GO:0008233">
    <property type="term" value="F:peptidase activity"/>
    <property type="evidence" value="ECO:0007669"/>
    <property type="project" value="UniProtKB-KW"/>
</dbReference>
<feature type="region of interest" description="Disordered" evidence="1">
    <location>
        <begin position="281"/>
        <end position="301"/>
    </location>
</feature>
<dbReference type="InterPro" id="IPR043504">
    <property type="entry name" value="Peptidase_S1_PA_chymotrypsin"/>
</dbReference>
<accession>A0ABQ0JG35</accession>